<gene>
    <name evidence="2" type="ORF">SAMN05660964_01439</name>
</gene>
<dbReference type="RefSeq" id="WP_093066874.1">
    <property type="nucleotide sequence ID" value="NZ_FNQP01000007.1"/>
</dbReference>
<dbReference type="STRING" id="525918.SAMN05660964_01439"/>
<evidence type="ECO:0000313" key="3">
    <source>
        <dbReference type="Proteomes" id="UP000199397"/>
    </source>
</evidence>
<dbReference type="EMBL" id="FNQP01000007">
    <property type="protein sequence ID" value="SEA37624.1"/>
    <property type="molecule type" value="Genomic_DNA"/>
</dbReference>
<protein>
    <submittedName>
        <fullName evidence="2">Baseplate J-like protein</fullName>
    </submittedName>
</protein>
<reference evidence="2 3" key="1">
    <citation type="submission" date="2016-10" db="EMBL/GenBank/DDBJ databases">
        <authorList>
            <person name="de Groot N.N."/>
        </authorList>
    </citation>
    <scope>NUCLEOTIDE SEQUENCE [LARGE SCALE GENOMIC DNA]</scope>
    <source>
        <strain evidence="2 3">DSM 21228</strain>
    </source>
</reference>
<name>A0A1H4APJ6_9GAMM</name>
<evidence type="ECO:0000259" key="1">
    <source>
        <dbReference type="Pfam" id="PF04865"/>
    </source>
</evidence>
<evidence type="ECO:0000313" key="2">
    <source>
        <dbReference type="EMBL" id="SEA37624.1"/>
    </source>
</evidence>
<dbReference type="Pfam" id="PF04865">
    <property type="entry name" value="Baseplate_J"/>
    <property type="match status" value="1"/>
</dbReference>
<feature type="domain" description="Baseplate protein J-like barrel" evidence="1">
    <location>
        <begin position="187"/>
        <end position="272"/>
    </location>
</feature>
<organism evidence="2 3">
    <name type="scientific">Thiothrix caldifontis</name>
    <dbReference type="NCBI Taxonomy" id="525918"/>
    <lineage>
        <taxon>Bacteria</taxon>
        <taxon>Pseudomonadati</taxon>
        <taxon>Pseudomonadota</taxon>
        <taxon>Gammaproteobacteria</taxon>
        <taxon>Thiotrichales</taxon>
        <taxon>Thiotrichaceae</taxon>
        <taxon>Thiothrix</taxon>
    </lineage>
</organism>
<dbReference type="AlphaFoldDB" id="A0A1H4APJ6"/>
<keyword evidence="3" id="KW-1185">Reference proteome</keyword>
<sequence length="617" mass="65926">MSYVAEPYAQFVDDLLTGLTGGYIRESFRMLEAEKPFRLSADSGILPNSVRVFGQVEAANGGREFRRFTLKTDFTLSNGRDITWQADPGHPDSPSADALWPVEGSVFYVNYEANRPAGAAPLLTDRSPGSVTRLLAESIGREYAVLSGQLEKVYQAGFLDTATGRDLDNLVALVGLTRKSRSVAGGTVTFSRRTPAPADITIAVGTRLSTHDVPAATFETTATATLQRGRLSVDVPVQALVGGSSGVVLAGSIVAVNRPVLGIDTVTNTEATRFAGQEEGDAALRMRARRSLDHAGKATVGALVGALTSLPGVREKDIRFSEDPIEHPGIVNLDLALPKMPSEQAKSYEQRAIDLLEESRPVGVRIRHNIKASLPPGEANPGSGYARVVGDPVTLGNGSGDSLHMPVNVNVTLQPVTLALIPEERERLARLGKQVVEDFIADAGLGETLVYNRLVSLLIGIDGVLDVGLEWRPTQSTLWDTRNIMPNQTGARPIVGTIDVRVGNALVALDVTVTVRFTGAGTTGNSDDNASNAALEIGSDLQQALDSFAGGKIDQTTLQSLAGASESYQVTKLEYRVEYVDAGVRVNQMNPTLPYTGLERFWVRHVNVKDEGKGSTT</sequence>
<dbReference type="InterPro" id="IPR006949">
    <property type="entry name" value="Barrel_Baseplate_J-like"/>
</dbReference>
<proteinExistence type="predicted"/>
<accession>A0A1H4APJ6</accession>
<dbReference type="OrthoDB" id="8617324at2"/>
<dbReference type="Proteomes" id="UP000199397">
    <property type="component" value="Unassembled WGS sequence"/>
</dbReference>